<dbReference type="Pfam" id="PF13840">
    <property type="entry name" value="ACT_7"/>
    <property type="match status" value="1"/>
</dbReference>
<dbReference type="InterPro" id="IPR027795">
    <property type="entry name" value="CASTOR_ACT_dom"/>
</dbReference>
<comment type="caution">
    <text evidence="2">The sequence shown here is derived from an EMBL/GenBank/DDBJ whole genome shotgun (WGS) entry which is preliminary data.</text>
</comment>
<protein>
    <submittedName>
        <fullName evidence="2">ACT domain-containing protein</fullName>
    </submittedName>
</protein>
<dbReference type="RefSeq" id="WP_129519103.1">
    <property type="nucleotide sequence ID" value="NZ_SDPN01000002.1"/>
</dbReference>
<dbReference type="Proteomes" id="UP000293865">
    <property type="component" value="Unassembled WGS sequence"/>
</dbReference>
<name>A0A4V1QYE9_9MICO</name>
<dbReference type="EMBL" id="SDPN01000002">
    <property type="protein sequence ID" value="RXZ72916.1"/>
    <property type="molecule type" value="Genomic_DNA"/>
</dbReference>
<sequence length="127" mass="13192">MAVITVDVVPQHLALLDGEYAVEPVSGESVPIGSDYELAVVRAPDGTTRVRRASETDRERWLAFYSGGTAHGLETPGMTVSVIAPLSAAGCPIFVASTATADLVLVPLTHRQLAVDALIAAGHTVAD</sequence>
<dbReference type="AlphaFoldDB" id="A0A4V1QYE9"/>
<evidence type="ECO:0000259" key="1">
    <source>
        <dbReference type="Pfam" id="PF13840"/>
    </source>
</evidence>
<accession>A0A4V1QYE9</accession>
<dbReference type="Gene3D" id="3.30.2130.10">
    <property type="entry name" value="VC0802-like"/>
    <property type="match status" value="1"/>
</dbReference>
<proteinExistence type="predicted"/>
<dbReference type="SUPFAM" id="SSF55021">
    <property type="entry name" value="ACT-like"/>
    <property type="match status" value="1"/>
</dbReference>
<organism evidence="2 3">
    <name type="scientific">Agromyces albus</name>
    <dbReference type="NCBI Taxonomy" id="205332"/>
    <lineage>
        <taxon>Bacteria</taxon>
        <taxon>Bacillati</taxon>
        <taxon>Actinomycetota</taxon>
        <taxon>Actinomycetes</taxon>
        <taxon>Micrococcales</taxon>
        <taxon>Microbacteriaceae</taxon>
        <taxon>Agromyces</taxon>
    </lineage>
</organism>
<reference evidence="2 3" key="1">
    <citation type="submission" date="2019-01" db="EMBL/GenBank/DDBJ databases">
        <title>Agromyces.</title>
        <authorList>
            <person name="Li J."/>
        </authorList>
    </citation>
    <scope>NUCLEOTIDE SEQUENCE [LARGE SCALE GENOMIC DNA]</scope>
    <source>
        <strain evidence="2 3">DSM 15934</strain>
    </source>
</reference>
<keyword evidence="3" id="KW-1185">Reference proteome</keyword>
<dbReference type="OrthoDB" id="5615858at2"/>
<evidence type="ECO:0000313" key="2">
    <source>
        <dbReference type="EMBL" id="RXZ72916.1"/>
    </source>
</evidence>
<feature type="domain" description="CASTOR ACT" evidence="1">
    <location>
        <begin position="59"/>
        <end position="118"/>
    </location>
</feature>
<gene>
    <name evidence="2" type="ORF">ESP51_01430</name>
</gene>
<evidence type="ECO:0000313" key="3">
    <source>
        <dbReference type="Proteomes" id="UP000293865"/>
    </source>
</evidence>
<dbReference type="InterPro" id="IPR045865">
    <property type="entry name" value="ACT-like_dom_sf"/>
</dbReference>